<proteinExistence type="predicted"/>
<accession>A0ABV0XST5</accession>
<evidence type="ECO:0000313" key="2">
    <source>
        <dbReference type="Proteomes" id="UP001469553"/>
    </source>
</evidence>
<organism evidence="1 2">
    <name type="scientific">Ameca splendens</name>
    <dbReference type="NCBI Taxonomy" id="208324"/>
    <lineage>
        <taxon>Eukaryota</taxon>
        <taxon>Metazoa</taxon>
        <taxon>Chordata</taxon>
        <taxon>Craniata</taxon>
        <taxon>Vertebrata</taxon>
        <taxon>Euteleostomi</taxon>
        <taxon>Actinopterygii</taxon>
        <taxon>Neopterygii</taxon>
        <taxon>Teleostei</taxon>
        <taxon>Neoteleostei</taxon>
        <taxon>Acanthomorphata</taxon>
        <taxon>Ovalentaria</taxon>
        <taxon>Atherinomorphae</taxon>
        <taxon>Cyprinodontiformes</taxon>
        <taxon>Goodeidae</taxon>
        <taxon>Ameca</taxon>
    </lineage>
</organism>
<keyword evidence="2" id="KW-1185">Reference proteome</keyword>
<reference evidence="1 2" key="1">
    <citation type="submission" date="2021-06" db="EMBL/GenBank/DDBJ databases">
        <authorList>
            <person name="Palmer J.M."/>
        </authorList>
    </citation>
    <scope>NUCLEOTIDE SEQUENCE [LARGE SCALE GENOMIC DNA]</scope>
    <source>
        <strain evidence="1 2">AS_MEX2019</strain>
        <tissue evidence="1">Muscle</tissue>
    </source>
</reference>
<gene>
    <name evidence="1" type="ORF">AMECASPLE_022780</name>
</gene>
<name>A0ABV0XST5_9TELE</name>
<sequence length="59" mass="6600">QVKKVCIFVIPVLATKGGRSQLIEAPQRQLQHGYSFWTAPRGLSSFISSFIVSSPYFKV</sequence>
<evidence type="ECO:0000313" key="1">
    <source>
        <dbReference type="EMBL" id="MEQ2284544.1"/>
    </source>
</evidence>
<protein>
    <submittedName>
        <fullName evidence="1">Uncharacterized protein</fullName>
    </submittedName>
</protein>
<dbReference type="Proteomes" id="UP001469553">
    <property type="component" value="Unassembled WGS sequence"/>
</dbReference>
<feature type="non-terminal residue" evidence="1">
    <location>
        <position position="1"/>
    </location>
</feature>
<dbReference type="EMBL" id="JAHRIP010011457">
    <property type="protein sequence ID" value="MEQ2284544.1"/>
    <property type="molecule type" value="Genomic_DNA"/>
</dbReference>
<comment type="caution">
    <text evidence="1">The sequence shown here is derived from an EMBL/GenBank/DDBJ whole genome shotgun (WGS) entry which is preliminary data.</text>
</comment>